<name>A0ABQ9ZVG5_9CRUS</name>
<dbReference type="Proteomes" id="UP001234178">
    <property type="component" value="Unassembled WGS sequence"/>
</dbReference>
<sequence>MQFMGMRLLLSDTGELIAYAKLEFTLISLPVSTLSSVFLLSLTGGWTNNLQPGSASTGTKIHVDMDSKGRLEDEEKKIKVKQNSDMN</sequence>
<accession>A0ABQ9ZVG5</accession>
<evidence type="ECO:0000313" key="2">
    <source>
        <dbReference type="EMBL" id="KAK4016907.1"/>
    </source>
</evidence>
<organism evidence="2 3">
    <name type="scientific">Daphnia magna</name>
    <dbReference type="NCBI Taxonomy" id="35525"/>
    <lineage>
        <taxon>Eukaryota</taxon>
        <taxon>Metazoa</taxon>
        <taxon>Ecdysozoa</taxon>
        <taxon>Arthropoda</taxon>
        <taxon>Crustacea</taxon>
        <taxon>Branchiopoda</taxon>
        <taxon>Diplostraca</taxon>
        <taxon>Cladocera</taxon>
        <taxon>Anomopoda</taxon>
        <taxon>Daphniidae</taxon>
        <taxon>Daphnia</taxon>
    </lineage>
</organism>
<dbReference type="EMBL" id="JAOYFB010000005">
    <property type="protein sequence ID" value="KAK4016907.1"/>
    <property type="molecule type" value="Genomic_DNA"/>
</dbReference>
<protein>
    <submittedName>
        <fullName evidence="2">Uncharacterized protein</fullName>
    </submittedName>
</protein>
<gene>
    <name evidence="2" type="ORF">OUZ56_031869</name>
</gene>
<proteinExistence type="predicted"/>
<comment type="caution">
    <text evidence="2">The sequence shown here is derived from an EMBL/GenBank/DDBJ whole genome shotgun (WGS) entry which is preliminary data.</text>
</comment>
<keyword evidence="3" id="KW-1185">Reference proteome</keyword>
<evidence type="ECO:0000313" key="3">
    <source>
        <dbReference type="Proteomes" id="UP001234178"/>
    </source>
</evidence>
<evidence type="ECO:0000256" key="1">
    <source>
        <dbReference type="SAM" id="MobiDB-lite"/>
    </source>
</evidence>
<feature type="region of interest" description="Disordered" evidence="1">
    <location>
        <begin position="66"/>
        <end position="87"/>
    </location>
</feature>
<reference evidence="2 3" key="1">
    <citation type="journal article" date="2023" name="Nucleic Acids Res.">
        <title>The hologenome of Daphnia magna reveals possible DNA methylation and microbiome-mediated evolution of the host genome.</title>
        <authorList>
            <person name="Chaturvedi A."/>
            <person name="Li X."/>
            <person name="Dhandapani V."/>
            <person name="Marshall H."/>
            <person name="Kissane S."/>
            <person name="Cuenca-Cambronero M."/>
            <person name="Asole G."/>
            <person name="Calvet F."/>
            <person name="Ruiz-Romero M."/>
            <person name="Marangio P."/>
            <person name="Guigo R."/>
            <person name="Rago D."/>
            <person name="Mirbahai L."/>
            <person name="Eastwood N."/>
            <person name="Colbourne J.K."/>
            <person name="Zhou J."/>
            <person name="Mallon E."/>
            <person name="Orsini L."/>
        </authorList>
    </citation>
    <scope>NUCLEOTIDE SEQUENCE [LARGE SCALE GENOMIC DNA]</scope>
    <source>
        <strain evidence="2">LRV0_1</strain>
    </source>
</reference>
<feature type="compositionally biased region" description="Basic and acidic residues" evidence="1">
    <location>
        <begin position="66"/>
        <end position="77"/>
    </location>
</feature>